<accession>A0ABT5C6U5</accession>
<evidence type="ECO:0000313" key="2">
    <source>
        <dbReference type="Proteomes" id="UP001217485"/>
    </source>
</evidence>
<name>A0ABT5C6U5_9BACT</name>
<comment type="caution">
    <text evidence="1">The sequence shown here is derived from an EMBL/GenBank/DDBJ whole genome shotgun (WGS) entry which is preliminary data.</text>
</comment>
<organism evidence="1 2">
    <name type="scientific">Sorangium atrum</name>
    <dbReference type="NCBI Taxonomy" id="2995308"/>
    <lineage>
        <taxon>Bacteria</taxon>
        <taxon>Pseudomonadati</taxon>
        <taxon>Myxococcota</taxon>
        <taxon>Polyangia</taxon>
        <taxon>Polyangiales</taxon>
        <taxon>Polyangiaceae</taxon>
        <taxon>Sorangium</taxon>
    </lineage>
</organism>
<dbReference type="InterPro" id="IPR011042">
    <property type="entry name" value="6-blade_b-propeller_TolB-like"/>
</dbReference>
<protein>
    <recommendedName>
        <fullName evidence="3">Secreted protein</fullName>
    </recommendedName>
</protein>
<evidence type="ECO:0008006" key="3">
    <source>
        <dbReference type="Google" id="ProtNLM"/>
    </source>
</evidence>
<reference evidence="1 2" key="1">
    <citation type="submission" date="2023-01" db="EMBL/GenBank/DDBJ databases">
        <title>Minimal conservation of predation-associated metabolite biosynthetic gene clusters underscores biosynthetic potential of Myxococcota including descriptions for ten novel species: Archangium lansinium sp. nov., Myxococcus landrumus sp. nov., Nannocystis bai.</title>
        <authorList>
            <person name="Ahearne A."/>
            <person name="Stevens C."/>
            <person name="Dowd S."/>
        </authorList>
    </citation>
    <scope>NUCLEOTIDE SEQUENCE [LARGE SCALE GENOMIC DNA]</scope>
    <source>
        <strain evidence="1 2">WIWO2</strain>
    </source>
</reference>
<sequence length="727" mass="72742">MRRNDSRLRPALLLALALFGADCGDDAICSPGALSACFLADGSLGAQQCNADGTAFGACAPVASGSRRGCEHLDEACCPALPEELVAGCHAAASQENDAACDDFLASANAVDLCTGGPGEGGAPVVPYGPSCAGLLDACCAALPAQLREACHATGFRGNEQLCHRFLESDAKDNGFCADVDPAAESCGYLSERCCPSLPEGARERCAALAGESDAARCLDYLGGAADAGRCPRLAPDEPFSAAPCEALLDTCCATLDPELAVECDLAAMSGGHARCAAFTSSIRAFGLCLDGDGAGGGGDGCGDTSSDVDNCGFCGNVCGDQHATPSCAAGRCSLACDLGHADCDGEPANGCEADVEGDANNCGACGNTCSALHAAATCVAGACEAVCDAGYADCDGQPANGCEVALASDPFNCGACGNDCAGGLCSAGGCAPGATSLASGLAVPSALVLDNSALYLVGFQHAGGIAVRVDKVSGGATCLANGAPPGVVGCSADRFEDIALLGADAVVTGSSGVVRYPLSGGAAIPLTTEIPDPWAVVTDGSEVWFTSLSQGGIYRVDALASGQRAQEITGVFSEPGGALASDAEHLYWSRIDGTVVKLRKDGTERRQIASGQVVDTTNLTPHTLAVDAGHLFWSSPNGFVFRLAKDGADLTVLADDQPNPAGIAVDPGDGGAVYWANRVGSIRKVPKAGGAVTTLAVGQRDAIAIAVDEAFVYWATRAGDVRKIAK</sequence>
<dbReference type="Gene3D" id="2.120.10.30">
    <property type="entry name" value="TolB, C-terminal domain"/>
    <property type="match status" value="1"/>
</dbReference>
<dbReference type="Proteomes" id="UP001217485">
    <property type="component" value="Unassembled WGS sequence"/>
</dbReference>
<gene>
    <name evidence="1" type="ORF">POL72_28390</name>
</gene>
<dbReference type="RefSeq" id="WP_272098975.1">
    <property type="nucleotide sequence ID" value="NZ_JAQNDK010000003.1"/>
</dbReference>
<proteinExistence type="predicted"/>
<evidence type="ECO:0000313" key="1">
    <source>
        <dbReference type="EMBL" id="MDC0681693.1"/>
    </source>
</evidence>
<dbReference type="SUPFAM" id="SSF63825">
    <property type="entry name" value="YWTD domain"/>
    <property type="match status" value="1"/>
</dbReference>
<keyword evidence="2" id="KW-1185">Reference proteome</keyword>
<dbReference type="EMBL" id="JAQNDK010000003">
    <property type="protein sequence ID" value="MDC0681693.1"/>
    <property type="molecule type" value="Genomic_DNA"/>
</dbReference>